<dbReference type="EMBL" id="JAMZIH010005427">
    <property type="protein sequence ID" value="KAJ1675203.1"/>
    <property type="molecule type" value="Genomic_DNA"/>
</dbReference>
<dbReference type="Proteomes" id="UP001145114">
    <property type="component" value="Unassembled WGS sequence"/>
</dbReference>
<evidence type="ECO:0000313" key="2">
    <source>
        <dbReference type="Proteomes" id="UP001145114"/>
    </source>
</evidence>
<accession>A0ACC1HJA1</accession>
<sequence length="521" mass="56746">MVHETTNKLRVAANVGLDLAAQNQELMTRLERFEAEQHELHERMITLECERRQWQEESFRIDDLDNRVVHVKTAVAQLHDVRSALESKLTDISKRLDMLQSEHNNMAQTVSDMAQSRAREVERASQLQKSVSWLTSEQAASSEQQVELCDQMARFKGRVASQQAETAKHVRDIQTRLRLLDDNYRAALNDIRDLGARNRQVEGGLASVVNEFQSLLETAHLHQDGKYESLSDIMGLYETPRQHPNQRRLQHRQSVSKSIGATPLVPLLPATAAKGDNTTTQQQQQQQQQQQAAIMSPLSLKEDGNTDLGDDMPTLYANLHGGLVMTPSAPTPDHTTDSQPVISSSRSTPLLASPLPTTDGGGRFASSSTSRKGYNTASILLKPSMQRLSPSSGGRGGRLGSPSFDHFLPPPGNVGITSTNYQAFRQNYRRTAAFLRIYSVVGNMGSSGGGDSDDGGSKVKVGVVANSGGGGGEGGEGGHVSSKGGAPQAGHYHHRRRDISSSSFNGNFDDDDSSGVLDDAD</sequence>
<proteinExistence type="predicted"/>
<name>A0ACC1HJA1_9FUNG</name>
<gene>
    <name evidence="1" type="ORF">EV182_001731</name>
</gene>
<reference evidence="1" key="1">
    <citation type="submission" date="2022-06" db="EMBL/GenBank/DDBJ databases">
        <title>Phylogenomic reconstructions and comparative analyses of Kickxellomycotina fungi.</title>
        <authorList>
            <person name="Reynolds N.K."/>
            <person name="Stajich J.E."/>
            <person name="Barry K."/>
            <person name="Grigoriev I.V."/>
            <person name="Crous P."/>
            <person name="Smith M.E."/>
        </authorList>
    </citation>
    <scope>NUCLEOTIDE SEQUENCE</scope>
    <source>
        <strain evidence="1">RSA 2271</strain>
    </source>
</reference>
<comment type="caution">
    <text evidence="1">The sequence shown here is derived from an EMBL/GenBank/DDBJ whole genome shotgun (WGS) entry which is preliminary data.</text>
</comment>
<protein>
    <submittedName>
        <fullName evidence="1">Uncharacterized protein</fullName>
    </submittedName>
</protein>
<evidence type="ECO:0000313" key="1">
    <source>
        <dbReference type="EMBL" id="KAJ1675203.1"/>
    </source>
</evidence>
<organism evidence="1 2">
    <name type="scientific">Spiromyces aspiralis</name>
    <dbReference type="NCBI Taxonomy" id="68401"/>
    <lineage>
        <taxon>Eukaryota</taxon>
        <taxon>Fungi</taxon>
        <taxon>Fungi incertae sedis</taxon>
        <taxon>Zoopagomycota</taxon>
        <taxon>Kickxellomycotina</taxon>
        <taxon>Kickxellomycetes</taxon>
        <taxon>Kickxellales</taxon>
        <taxon>Kickxellaceae</taxon>
        <taxon>Spiromyces</taxon>
    </lineage>
</organism>
<keyword evidence="2" id="KW-1185">Reference proteome</keyword>